<evidence type="ECO:0000313" key="6">
    <source>
        <dbReference type="Proteomes" id="UP001642406"/>
    </source>
</evidence>
<keyword evidence="3" id="KW-0479">Metal-binding</keyword>
<proteinExistence type="inferred from homology"/>
<dbReference type="Pfam" id="PF00067">
    <property type="entry name" value="p450"/>
    <property type="match status" value="1"/>
</dbReference>
<gene>
    <name evidence="5" type="ORF">SBRCBS47491_007981</name>
</gene>
<evidence type="ECO:0000256" key="4">
    <source>
        <dbReference type="ARBA" id="ARBA00023004"/>
    </source>
</evidence>
<dbReference type="PANTHER" id="PTHR24305:SF166">
    <property type="entry name" value="CYTOCHROME P450 12A4, MITOCHONDRIAL-RELATED"/>
    <property type="match status" value="1"/>
</dbReference>
<protein>
    <submittedName>
        <fullName evidence="5">Uncharacterized protein</fullName>
    </submittedName>
</protein>
<accession>A0ABP0CHL7</accession>
<comment type="caution">
    <text evidence="5">The sequence shown here is derived from an EMBL/GenBank/DDBJ whole genome shotgun (WGS) entry which is preliminary data.</text>
</comment>
<keyword evidence="6" id="KW-1185">Reference proteome</keyword>
<dbReference type="InterPro" id="IPR050121">
    <property type="entry name" value="Cytochrome_P450_monoxygenase"/>
</dbReference>
<evidence type="ECO:0000256" key="2">
    <source>
        <dbReference type="ARBA" id="ARBA00022617"/>
    </source>
</evidence>
<organism evidence="5 6">
    <name type="scientific">Sporothrix bragantina</name>
    <dbReference type="NCBI Taxonomy" id="671064"/>
    <lineage>
        <taxon>Eukaryota</taxon>
        <taxon>Fungi</taxon>
        <taxon>Dikarya</taxon>
        <taxon>Ascomycota</taxon>
        <taxon>Pezizomycotina</taxon>
        <taxon>Sordariomycetes</taxon>
        <taxon>Sordariomycetidae</taxon>
        <taxon>Ophiostomatales</taxon>
        <taxon>Ophiostomataceae</taxon>
        <taxon>Sporothrix</taxon>
    </lineage>
</organism>
<comment type="similarity">
    <text evidence="1">Belongs to the cytochrome P450 family.</text>
</comment>
<name>A0ABP0CHL7_9PEZI</name>
<dbReference type="PRINTS" id="PR00385">
    <property type="entry name" value="P450"/>
</dbReference>
<dbReference type="EMBL" id="CAWUHC010000096">
    <property type="protein sequence ID" value="CAK7231579.1"/>
    <property type="molecule type" value="Genomic_DNA"/>
</dbReference>
<dbReference type="InterPro" id="IPR002401">
    <property type="entry name" value="Cyt_P450_E_grp-I"/>
</dbReference>
<keyword evidence="2" id="KW-0349">Heme</keyword>
<evidence type="ECO:0000313" key="5">
    <source>
        <dbReference type="EMBL" id="CAK7231579.1"/>
    </source>
</evidence>
<dbReference type="SUPFAM" id="SSF48264">
    <property type="entry name" value="Cytochrome P450"/>
    <property type="match status" value="1"/>
</dbReference>
<dbReference type="PANTHER" id="PTHR24305">
    <property type="entry name" value="CYTOCHROME P450"/>
    <property type="match status" value="1"/>
</dbReference>
<dbReference type="Proteomes" id="UP001642406">
    <property type="component" value="Unassembled WGS sequence"/>
</dbReference>
<dbReference type="InterPro" id="IPR036396">
    <property type="entry name" value="Cyt_P450_sf"/>
</dbReference>
<dbReference type="Gene3D" id="1.10.630.10">
    <property type="entry name" value="Cytochrome P450"/>
    <property type="match status" value="1"/>
</dbReference>
<dbReference type="PRINTS" id="PR00463">
    <property type="entry name" value="EP450I"/>
</dbReference>
<reference evidence="5 6" key="1">
    <citation type="submission" date="2024-01" db="EMBL/GenBank/DDBJ databases">
        <authorList>
            <person name="Allen C."/>
            <person name="Tagirdzhanova G."/>
        </authorList>
    </citation>
    <scope>NUCLEOTIDE SEQUENCE [LARGE SCALE GENOMIC DNA]</scope>
</reference>
<evidence type="ECO:0000256" key="1">
    <source>
        <dbReference type="ARBA" id="ARBA00010617"/>
    </source>
</evidence>
<sequence>MSLLSSLHLSWLVWAVLAAVLVRVSLFLYRALHLLYTHPLARVPSAGFLAPVSRLAWAFPHEYRGTITLDLPRLHAHLGPLVRIGPNEVSYYSMEVYDAVHKAGSHFGKDPRVYGGFVQDGHPALFSITDPGEHARRRRLMGQLYNRTRVPLLENLMLEHIQHWMRCISRNSQAVDLAIALTYAAHFSFGTTVGAVEAWAAGRELDLVAKNDELASWMPVITNLPGLWSGLESFQSRVSAITRYQPALWRGLGEFEEWSHMTFGNFVQGKAASSLSDSPSPVLIETLVRSGLPPRTALAEAKENMGPGTDTTSASLAHVLWALAHNAAYQDALFLDLEQIGFATDMASLEGVPRLRACVKEGVRWAGAAAAMLPRVVPEGGVELHGTFLPEGTVLTSSPIWYLRDATAFPNPETFDPYRWLTPDASELRADTLRDKYYIPFSKGANVCIGNQ</sequence>
<evidence type="ECO:0000256" key="3">
    <source>
        <dbReference type="ARBA" id="ARBA00022723"/>
    </source>
</evidence>
<keyword evidence="4" id="KW-0408">Iron</keyword>
<dbReference type="InterPro" id="IPR001128">
    <property type="entry name" value="Cyt_P450"/>
</dbReference>